<dbReference type="Pfam" id="PF08241">
    <property type="entry name" value="Methyltransf_11"/>
    <property type="match status" value="1"/>
</dbReference>
<reference evidence="3" key="1">
    <citation type="journal article" date="2019" name="Int. J. Syst. Evol. Microbiol.">
        <title>The Global Catalogue of Microorganisms (GCM) 10K type strain sequencing project: providing services to taxonomists for standard genome sequencing and annotation.</title>
        <authorList>
            <consortium name="The Broad Institute Genomics Platform"/>
            <consortium name="The Broad Institute Genome Sequencing Center for Infectious Disease"/>
            <person name="Wu L."/>
            <person name="Ma J."/>
        </authorList>
    </citation>
    <scope>NUCLEOTIDE SEQUENCE [LARGE SCALE GENOMIC DNA]</scope>
    <source>
        <strain evidence="3">NBRC 106396</strain>
    </source>
</reference>
<sequence>MPSIKYVSSSEIFTCAASRIKQTNIILDIGCGIKPTPYIKPKLHICCEPYAEYLQHLKQHAPKDREFVLINSTWDIIKHFPAQSVDTVIFTDVIEHLKKEEGKMLIKEAERVAKVQVILFTPLGFMPQQHPDGKDAWGFSGGKWQEHHSGWDLQDFDDPWELIVCQDLYDKNNVGQALSKPHGAFWAILNKNGTGQAEAISVLYPGK</sequence>
<dbReference type="RefSeq" id="WP_379751018.1">
    <property type="nucleotide sequence ID" value="NZ_JBHTCP010000051.1"/>
</dbReference>
<dbReference type="GO" id="GO:0008168">
    <property type="term" value="F:methyltransferase activity"/>
    <property type="evidence" value="ECO:0007669"/>
    <property type="project" value="UniProtKB-KW"/>
</dbReference>
<protein>
    <submittedName>
        <fullName evidence="2">Methyltransferase domain-containing protein</fullName>
    </submittedName>
</protein>
<proteinExistence type="predicted"/>
<name>A0ABW2NX99_9BACL</name>
<keyword evidence="2" id="KW-0489">Methyltransferase</keyword>
<dbReference type="GO" id="GO:0032259">
    <property type="term" value="P:methylation"/>
    <property type="evidence" value="ECO:0007669"/>
    <property type="project" value="UniProtKB-KW"/>
</dbReference>
<evidence type="ECO:0000313" key="2">
    <source>
        <dbReference type="EMBL" id="MFC7373261.1"/>
    </source>
</evidence>
<feature type="domain" description="Methyltransferase type 11" evidence="1">
    <location>
        <begin position="27"/>
        <end position="118"/>
    </location>
</feature>
<dbReference type="Gene3D" id="3.40.50.150">
    <property type="entry name" value="Vaccinia Virus protein VP39"/>
    <property type="match status" value="1"/>
</dbReference>
<accession>A0ABW2NX99</accession>
<evidence type="ECO:0000259" key="1">
    <source>
        <dbReference type="Pfam" id="PF08241"/>
    </source>
</evidence>
<keyword evidence="2" id="KW-0808">Transferase</keyword>
<dbReference type="Proteomes" id="UP001596549">
    <property type="component" value="Unassembled WGS sequence"/>
</dbReference>
<keyword evidence="3" id="KW-1185">Reference proteome</keyword>
<gene>
    <name evidence="2" type="ORF">ACFQPF_16590</name>
</gene>
<dbReference type="SUPFAM" id="SSF53335">
    <property type="entry name" value="S-adenosyl-L-methionine-dependent methyltransferases"/>
    <property type="match status" value="1"/>
</dbReference>
<dbReference type="EMBL" id="JBHTCP010000051">
    <property type="protein sequence ID" value="MFC7373261.1"/>
    <property type="molecule type" value="Genomic_DNA"/>
</dbReference>
<dbReference type="InterPro" id="IPR013216">
    <property type="entry name" value="Methyltransf_11"/>
</dbReference>
<evidence type="ECO:0000313" key="3">
    <source>
        <dbReference type="Proteomes" id="UP001596549"/>
    </source>
</evidence>
<organism evidence="2 3">
    <name type="scientific">Fictibacillus iocasae</name>
    <dbReference type="NCBI Taxonomy" id="2715437"/>
    <lineage>
        <taxon>Bacteria</taxon>
        <taxon>Bacillati</taxon>
        <taxon>Bacillota</taxon>
        <taxon>Bacilli</taxon>
        <taxon>Bacillales</taxon>
        <taxon>Fictibacillaceae</taxon>
        <taxon>Fictibacillus</taxon>
    </lineage>
</organism>
<dbReference type="InterPro" id="IPR029063">
    <property type="entry name" value="SAM-dependent_MTases_sf"/>
</dbReference>
<comment type="caution">
    <text evidence="2">The sequence shown here is derived from an EMBL/GenBank/DDBJ whole genome shotgun (WGS) entry which is preliminary data.</text>
</comment>